<keyword evidence="4" id="KW-1185">Reference proteome</keyword>
<feature type="domain" description="Restriction system protein Mrr-like N-terminal" evidence="2">
    <location>
        <begin position="8"/>
        <end position="91"/>
    </location>
</feature>
<proteinExistence type="predicted"/>
<evidence type="ECO:0000313" key="3">
    <source>
        <dbReference type="EMBL" id="KIA86109.1"/>
    </source>
</evidence>
<evidence type="ECO:0000313" key="4">
    <source>
        <dbReference type="Proteomes" id="UP000031473"/>
    </source>
</evidence>
<dbReference type="GO" id="GO:0003677">
    <property type="term" value="F:DNA binding"/>
    <property type="evidence" value="ECO:0007669"/>
    <property type="project" value="InterPro"/>
</dbReference>
<protein>
    <submittedName>
        <fullName evidence="3">Restriction endonuclease</fullName>
    </submittedName>
</protein>
<dbReference type="InterPro" id="IPR011856">
    <property type="entry name" value="tRNA_endonuc-like_dom_sf"/>
</dbReference>
<sequence>MITEIPKFHETFNPILEILKNGEKIHSREMQRLVIEKFYSNLPEEFLKEKTKSGEILINNRIAWGKSYLKKGGYINYPERGFVQITEKGLKQNSLLDLKTVVGEEGEINFYIPENSKSTHEINIEKIDNASPQDLIDKGFEQIEFEIKNDLLSKLKGIDPYYFEKVILILLKKMGYGDFFETSKSSDGGIDGIINEDKLGLDKIYMQAKRFSENKVREKDIRNFIGAMSGDTNKGVFVTTSMFDLHAVEKAKNAHHKIILIDGNKLVDLMYEFNVGIQIKNIYEVKQLDEDFFYEQ</sequence>
<dbReference type="AlphaFoldDB" id="A0A0C1FDS1"/>
<name>A0A0C1FDS1_9FLAO</name>
<dbReference type="InterPro" id="IPR007560">
    <property type="entry name" value="Restrct_endonuc_IV_Mrr"/>
</dbReference>
<evidence type="ECO:0000259" key="2">
    <source>
        <dbReference type="Pfam" id="PF14338"/>
    </source>
</evidence>
<dbReference type="STRING" id="266749.SAMN05421876_11521"/>
<dbReference type="SUPFAM" id="SSF52980">
    <property type="entry name" value="Restriction endonuclease-like"/>
    <property type="match status" value="1"/>
</dbReference>
<keyword evidence="3" id="KW-0378">Hydrolase</keyword>
<organism evidence="3 4">
    <name type="scientific">Kaistella jeonii</name>
    <dbReference type="NCBI Taxonomy" id="266749"/>
    <lineage>
        <taxon>Bacteria</taxon>
        <taxon>Pseudomonadati</taxon>
        <taxon>Bacteroidota</taxon>
        <taxon>Flavobacteriia</taxon>
        <taxon>Flavobacteriales</taxon>
        <taxon>Weeksellaceae</taxon>
        <taxon>Chryseobacterium group</taxon>
        <taxon>Kaistella</taxon>
    </lineage>
</organism>
<evidence type="ECO:0000259" key="1">
    <source>
        <dbReference type="Pfam" id="PF04471"/>
    </source>
</evidence>
<dbReference type="GO" id="GO:0015666">
    <property type="term" value="F:restriction endodeoxyribonuclease activity"/>
    <property type="evidence" value="ECO:0007669"/>
    <property type="project" value="TreeGrafter"/>
</dbReference>
<dbReference type="InterPro" id="IPR011335">
    <property type="entry name" value="Restrct_endonuc-II-like"/>
</dbReference>
<dbReference type="Pfam" id="PF04471">
    <property type="entry name" value="Mrr_cat"/>
    <property type="match status" value="1"/>
</dbReference>
<dbReference type="Gene3D" id="3.40.1350.10">
    <property type="match status" value="1"/>
</dbReference>
<gene>
    <name evidence="3" type="ORF">OA86_13690</name>
</gene>
<reference evidence="3 4" key="1">
    <citation type="submission" date="2014-10" db="EMBL/GenBank/DDBJ databases">
        <title>Kaistella jeonii genome.</title>
        <authorList>
            <person name="Clayton J.T."/>
            <person name="Newman J.D."/>
        </authorList>
    </citation>
    <scope>NUCLEOTIDE SEQUENCE [LARGE SCALE GENOMIC DNA]</scope>
    <source>
        <strain evidence="3 4">DSM 17048</strain>
    </source>
</reference>
<dbReference type="PANTHER" id="PTHR30015:SF7">
    <property type="entry name" value="TYPE IV METHYL-DIRECTED RESTRICTION ENZYME ECOKMRR"/>
    <property type="match status" value="1"/>
</dbReference>
<dbReference type="GO" id="GO:0009307">
    <property type="term" value="P:DNA restriction-modification system"/>
    <property type="evidence" value="ECO:0007669"/>
    <property type="project" value="InterPro"/>
</dbReference>
<dbReference type="Proteomes" id="UP000031473">
    <property type="component" value="Unassembled WGS sequence"/>
</dbReference>
<dbReference type="EMBL" id="JSYL01000014">
    <property type="protein sequence ID" value="KIA86109.1"/>
    <property type="molecule type" value="Genomic_DNA"/>
</dbReference>
<dbReference type="InterPro" id="IPR025745">
    <property type="entry name" value="Mrr-like_N_dom"/>
</dbReference>
<dbReference type="OrthoDB" id="9803736at2"/>
<keyword evidence="3" id="KW-0255">Endonuclease</keyword>
<accession>A0A0C1FDS1</accession>
<keyword evidence="3" id="KW-0540">Nuclease</keyword>
<comment type="caution">
    <text evidence="3">The sequence shown here is derived from an EMBL/GenBank/DDBJ whole genome shotgun (WGS) entry which is preliminary data.</text>
</comment>
<dbReference type="PANTHER" id="PTHR30015">
    <property type="entry name" value="MRR RESTRICTION SYSTEM PROTEIN"/>
    <property type="match status" value="1"/>
</dbReference>
<feature type="domain" description="Restriction endonuclease type IV Mrr" evidence="1">
    <location>
        <begin position="156"/>
        <end position="270"/>
    </location>
</feature>
<dbReference type="InterPro" id="IPR052906">
    <property type="entry name" value="Type_IV_Methyl-Rstrct_Enzyme"/>
</dbReference>
<dbReference type="Pfam" id="PF14338">
    <property type="entry name" value="Mrr_N"/>
    <property type="match status" value="1"/>
</dbReference>